<dbReference type="SUPFAM" id="SSF82199">
    <property type="entry name" value="SET domain"/>
    <property type="match status" value="1"/>
</dbReference>
<sequence>MAPPTTPPHLTSIRPTKEKGRATFAAAPIPAGTLIFSEEPLLSIDATSPTAHACLLASFAALTRPTQSLILDLTARDPSAFRAVVWAEFDMANENTWGDVEHMHSSHAEDVLTAFNTNAVGPHLGLRSATLNHSCAPNAYAAFDEGSGEITLHALRDIGAGEEICISHLEGSALFEAMNLRRGMLVLQRGFVCLCDACMDVEECFGTERESRGEELRAELRALVAKYRRNEATLMANFAKGGHKGVDPEFATFLAEVGAGIVEVVEKLGLATVETLEWYQNVIHWNLALKNEETAKEWQEKILHVLRTCIGEDSLMYREMQQDVNGANASGWEKTTAAFLEISFDGRPEITLADKPEFEDKAEEMVEDVDEESSEEEDNPKDDDYVD</sequence>
<evidence type="ECO:0000313" key="3">
    <source>
        <dbReference type="EMBL" id="KAF2447879.1"/>
    </source>
</evidence>
<dbReference type="PANTHER" id="PTHR47332:SF2">
    <property type="entry name" value="SET-6"/>
    <property type="match status" value="1"/>
</dbReference>
<evidence type="ECO:0000259" key="2">
    <source>
        <dbReference type="PROSITE" id="PS50280"/>
    </source>
</evidence>
<gene>
    <name evidence="3" type="ORF">P171DRAFT_233838</name>
</gene>
<dbReference type="AlphaFoldDB" id="A0A9P4PMK1"/>
<dbReference type="CDD" id="cd20071">
    <property type="entry name" value="SET_SMYD"/>
    <property type="match status" value="1"/>
</dbReference>
<comment type="caution">
    <text evidence="3">The sequence shown here is derived from an EMBL/GenBank/DDBJ whole genome shotgun (WGS) entry which is preliminary data.</text>
</comment>
<feature type="domain" description="SET" evidence="2">
    <location>
        <begin position="9"/>
        <end position="169"/>
    </location>
</feature>
<dbReference type="InterPro" id="IPR001214">
    <property type="entry name" value="SET_dom"/>
</dbReference>
<dbReference type="Gene3D" id="2.170.270.10">
    <property type="entry name" value="SET domain"/>
    <property type="match status" value="1"/>
</dbReference>
<dbReference type="InterPro" id="IPR046341">
    <property type="entry name" value="SET_dom_sf"/>
</dbReference>
<feature type="region of interest" description="Disordered" evidence="1">
    <location>
        <begin position="353"/>
        <end position="387"/>
    </location>
</feature>
<dbReference type="Pfam" id="PF00856">
    <property type="entry name" value="SET"/>
    <property type="match status" value="1"/>
</dbReference>
<evidence type="ECO:0000313" key="4">
    <source>
        <dbReference type="Proteomes" id="UP000799764"/>
    </source>
</evidence>
<keyword evidence="4" id="KW-1185">Reference proteome</keyword>
<proteinExistence type="predicted"/>
<dbReference type="InterPro" id="IPR053185">
    <property type="entry name" value="SET_domain_protein"/>
</dbReference>
<reference evidence="3" key="1">
    <citation type="journal article" date="2020" name="Stud. Mycol.">
        <title>101 Dothideomycetes genomes: a test case for predicting lifestyles and emergence of pathogens.</title>
        <authorList>
            <person name="Haridas S."/>
            <person name="Albert R."/>
            <person name="Binder M."/>
            <person name="Bloem J."/>
            <person name="Labutti K."/>
            <person name="Salamov A."/>
            <person name="Andreopoulos B."/>
            <person name="Baker S."/>
            <person name="Barry K."/>
            <person name="Bills G."/>
            <person name="Bluhm B."/>
            <person name="Cannon C."/>
            <person name="Castanera R."/>
            <person name="Culley D."/>
            <person name="Daum C."/>
            <person name="Ezra D."/>
            <person name="Gonzalez J."/>
            <person name="Henrissat B."/>
            <person name="Kuo A."/>
            <person name="Liang C."/>
            <person name="Lipzen A."/>
            <person name="Lutzoni F."/>
            <person name="Magnuson J."/>
            <person name="Mondo S."/>
            <person name="Nolan M."/>
            <person name="Ohm R."/>
            <person name="Pangilinan J."/>
            <person name="Park H.-J."/>
            <person name="Ramirez L."/>
            <person name="Alfaro M."/>
            <person name="Sun H."/>
            <person name="Tritt A."/>
            <person name="Yoshinaga Y."/>
            <person name="Zwiers L.-H."/>
            <person name="Turgeon B."/>
            <person name="Goodwin S."/>
            <person name="Spatafora J."/>
            <person name="Crous P."/>
            <person name="Grigoriev I."/>
        </authorList>
    </citation>
    <scope>NUCLEOTIDE SEQUENCE</scope>
    <source>
        <strain evidence="3">CBS 690.94</strain>
    </source>
</reference>
<feature type="compositionally biased region" description="Acidic residues" evidence="1">
    <location>
        <begin position="360"/>
        <end position="387"/>
    </location>
</feature>
<dbReference type="PROSITE" id="PS50280">
    <property type="entry name" value="SET"/>
    <property type="match status" value="1"/>
</dbReference>
<evidence type="ECO:0000256" key="1">
    <source>
        <dbReference type="SAM" id="MobiDB-lite"/>
    </source>
</evidence>
<dbReference type="SMART" id="SM00317">
    <property type="entry name" value="SET"/>
    <property type="match status" value="1"/>
</dbReference>
<accession>A0A9P4PMK1</accession>
<dbReference type="Proteomes" id="UP000799764">
    <property type="component" value="Unassembled WGS sequence"/>
</dbReference>
<protein>
    <submittedName>
        <fullName evidence="3">SET domain-containing protein</fullName>
    </submittedName>
</protein>
<dbReference type="EMBL" id="MU001496">
    <property type="protein sequence ID" value="KAF2447879.1"/>
    <property type="molecule type" value="Genomic_DNA"/>
</dbReference>
<organism evidence="3 4">
    <name type="scientific">Karstenula rhodostoma CBS 690.94</name>
    <dbReference type="NCBI Taxonomy" id="1392251"/>
    <lineage>
        <taxon>Eukaryota</taxon>
        <taxon>Fungi</taxon>
        <taxon>Dikarya</taxon>
        <taxon>Ascomycota</taxon>
        <taxon>Pezizomycotina</taxon>
        <taxon>Dothideomycetes</taxon>
        <taxon>Pleosporomycetidae</taxon>
        <taxon>Pleosporales</taxon>
        <taxon>Massarineae</taxon>
        <taxon>Didymosphaeriaceae</taxon>
        <taxon>Karstenula</taxon>
    </lineage>
</organism>
<name>A0A9P4PMK1_9PLEO</name>
<dbReference type="PANTHER" id="PTHR47332">
    <property type="entry name" value="SET DOMAIN-CONTAINING PROTEIN 5"/>
    <property type="match status" value="1"/>
</dbReference>
<dbReference type="OrthoDB" id="3791837at2759"/>